<accession>A0AAV4ANA3</accession>
<sequence length="177" mass="20358">MSHGQISLLWPGKRGPVRYDYDLPEVRKKPAQPEIKVFQITPFFTCAVDYHVEGEDYIIVELDVSGNSSRYSFEKDVWPRFEYKTRNGKLSKAMQFCTPFTVPQNGFCVTKPSFPNACSCEQVGKDSFRLRANFTLRSQELSHGQISLTWPGKFGPVRYVDDLPEVKKRPGFVLFSF</sequence>
<evidence type="ECO:0000313" key="2">
    <source>
        <dbReference type="Proteomes" id="UP000735302"/>
    </source>
</evidence>
<organism evidence="1 2">
    <name type="scientific">Plakobranchus ocellatus</name>
    <dbReference type="NCBI Taxonomy" id="259542"/>
    <lineage>
        <taxon>Eukaryota</taxon>
        <taxon>Metazoa</taxon>
        <taxon>Spiralia</taxon>
        <taxon>Lophotrochozoa</taxon>
        <taxon>Mollusca</taxon>
        <taxon>Gastropoda</taxon>
        <taxon>Heterobranchia</taxon>
        <taxon>Euthyneura</taxon>
        <taxon>Panpulmonata</taxon>
        <taxon>Sacoglossa</taxon>
        <taxon>Placobranchoidea</taxon>
        <taxon>Plakobranchidae</taxon>
        <taxon>Plakobranchus</taxon>
    </lineage>
</organism>
<dbReference type="EMBL" id="BLXT01004001">
    <property type="protein sequence ID" value="GFO08825.1"/>
    <property type="molecule type" value="Genomic_DNA"/>
</dbReference>
<dbReference type="AlphaFoldDB" id="A0AAV4ANA3"/>
<keyword evidence="2" id="KW-1185">Reference proteome</keyword>
<protein>
    <submittedName>
        <fullName evidence="1">Uncharacterized protein</fullName>
    </submittedName>
</protein>
<dbReference type="Proteomes" id="UP000735302">
    <property type="component" value="Unassembled WGS sequence"/>
</dbReference>
<name>A0AAV4ANA3_9GAST</name>
<reference evidence="1 2" key="1">
    <citation type="journal article" date="2021" name="Elife">
        <title>Chloroplast acquisition without the gene transfer in kleptoplastic sea slugs, Plakobranchus ocellatus.</title>
        <authorList>
            <person name="Maeda T."/>
            <person name="Takahashi S."/>
            <person name="Yoshida T."/>
            <person name="Shimamura S."/>
            <person name="Takaki Y."/>
            <person name="Nagai Y."/>
            <person name="Toyoda A."/>
            <person name="Suzuki Y."/>
            <person name="Arimoto A."/>
            <person name="Ishii H."/>
            <person name="Satoh N."/>
            <person name="Nishiyama T."/>
            <person name="Hasebe M."/>
            <person name="Maruyama T."/>
            <person name="Minagawa J."/>
            <person name="Obokata J."/>
            <person name="Shigenobu S."/>
        </authorList>
    </citation>
    <scope>NUCLEOTIDE SEQUENCE [LARGE SCALE GENOMIC DNA]</scope>
</reference>
<comment type="caution">
    <text evidence="1">The sequence shown here is derived from an EMBL/GenBank/DDBJ whole genome shotgun (WGS) entry which is preliminary data.</text>
</comment>
<evidence type="ECO:0000313" key="1">
    <source>
        <dbReference type="EMBL" id="GFO08825.1"/>
    </source>
</evidence>
<gene>
    <name evidence="1" type="ORF">PoB_003533000</name>
</gene>
<proteinExistence type="predicted"/>